<accession>A0AAV0UPP2</accession>
<comment type="caution">
    <text evidence="1">The sequence shown here is derived from an EMBL/GenBank/DDBJ whole genome shotgun (WGS) entry which is preliminary data.</text>
</comment>
<reference evidence="1" key="1">
    <citation type="submission" date="2022-12" db="EMBL/GenBank/DDBJ databases">
        <authorList>
            <person name="Webb A."/>
        </authorList>
    </citation>
    <scope>NUCLEOTIDE SEQUENCE</scope>
    <source>
        <strain evidence="1">Hp1</strain>
    </source>
</reference>
<evidence type="ECO:0000313" key="1">
    <source>
        <dbReference type="EMBL" id="CAI5738877.1"/>
    </source>
</evidence>
<keyword evidence="2" id="KW-1185">Reference proteome</keyword>
<organism evidence="1 2">
    <name type="scientific">Hyaloperonospora brassicae</name>
    <name type="common">Brassica downy mildew</name>
    <name type="synonym">Peronospora brassicae</name>
    <dbReference type="NCBI Taxonomy" id="162125"/>
    <lineage>
        <taxon>Eukaryota</taxon>
        <taxon>Sar</taxon>
        <taxon>Stramenopiles</taxon>
        <taxon>Oomycota</taxon>
        <taxon>Peronosporomycetes</taxon>
        <taxon>Peronosporales</taxon>
        <taxon>Peronosporaceae</taxon>
        <taxon>Hyaloperonospora</taxon>
    </lineage>
</organism>
<dbReference type="EMBL" id="CANTFL010001401">
    <property type="protein sequence ID" value="CAI5738877.1"/>
    <property type="molecule type" value="Genomic_DNA"/>
</dbReference>
<evidence type="ECO:0000313" key="2">
    <source>
        <dbReference type="Proteomes" id="UP001162031"/>
    </source>
</evidence>
<dbReference type="AlphaFoldDB" id="A0AAV0UPP2"/>
<proteinExistence type="predicted"/>
<dbReference type="Proteomes" id="UP001162031">
    <property type="component" value="Unassembled WGS sequence"/>
</dbReference>
<name>A0AAV0UPP2_HYABA</name>
<protein>
    <submittedName>
        <fullName evidence="1">Uncharacterized protein</fullName>
    </submittedName>
</protein>
<gene>
    <name evidence="1" type="ORF">HBR001_LOCUS7632</name>
</gene>
<sequence length="97" mass="11302">MACKFNLEGVLAKVNAIDRAKYDLPLRDSQVIKRDRNEVSVDSLLMFLYEYMKHIIKRNASPNRLFNMVETGFSQENRLTEVIVVEGLWNVWSKSAH</sequence>